<keyword evidence="6 11" id="KW-0406">Ion transport</keyword>
<organism evidence="12 13">
    <name type="scientific">Flavobacterium suaedae</name>
    <dbReference type="NCBI Taxonomy" id="1767027"/>
    <lineage>
        <taxon>Bacteria</taxon>
        <taxon>Pseudomonadati</taxon>
        <taxon>Bacteroidota</taxon>
        <taxon>Flavobacteriia</taxon>
        <taxon>Flavobacteriales</taxon>
        <taxon>Flavobacteriaceae</taxon>
        <taxon>Flavobacterium</taxon>
    </lineage>
</organism>
<feature type="binding site" evidence="11">
    <location>
        <position position="79"/>
    </location>
    <ligand>
        <name>Na(+)</name>
        <dbReference type="ChEBI" id="CHEBI:29101"/>
        <note>structural</note>
    </ligand>
</feature>
<reference evidence="13" key="1">
    <citation type="journal article" date="2019" name="Int. J. Syst. Evol. Microbiol.">
        <title>The Global Catalogue of Microorganisms (GCM) 10K type strain sequencing project: providing services to taxonomists for standard genome sequencing and annotation.</title>
        <authorList>
            <consortium name="The Broad Institute Genomics Platform"/>
            <consortium name="The Broad Institute Genome Sequencing Center for Infectious Disease"/>
            <person name="Wu L."/>
            <person name="Ma J."/>
        </authorList>
    </citation>
    <scope>NUCLEOTIDE SEQUENCE [LARGE SCALE GENOMIC DNA]</scope>
    <source>
        <strain evidence="13">CGMCC 1.15461</strain>
    </source>
</reference>
<feature type="transmembrane region" description="Helical" evidence="11">
    <location>
        <begin position="33"/>
        <end position="56"/>
    </location>
</feature>
<evidence type="ECO:0000256" key="1">
    <source>
        <dbReference type="ARBA" id="ARBA00004651"/>
    </source>
</evidence>
<dbReference type="RefSeq" id="WP_188619349.1">
    <property type="nucleotide sequence ID" value="NZ_BMJE01000001.1"/>
</dbReference>
<dbReference type="InterPro" id="IPR003691">
    <property type="entry name" value="FluC"/>
</dbReference>
<comment type="caution">
    <text evidence="12">The sequence shown here is derived from an EMBL/GenBank/DDBJ whole genome shotgun (WGS) entry which is preliminary data.</text>
</comment>
<dbReference type="Proteomes" id="UP000615760">
    <property type="component" value="Unassembled WGS sequence"/>
</dbReference>
<feature type="transmembrane region" description="Helical" evidence="11">
    <location>
        <begin position="5"/>
        <end position="21"/>
    </location>
</feature>
<dbReference type="EMBL" id="BMJE01000001">
    <property type="protein sequence ID" value="GGB65565.1"/>
    <property type="molecule type" value="Genomic_DNA"/>
</dbReference>
<keyword evidence="4 11" id="KW-0812">Transmembrane</keyword>
<dbReference type="HAMAP" id="MF_00454">
    <property type="entry name" value="FluC"/>
    <property type="match status" value="1"/>
</dbReference>
<feature type="transmembrane region" description="Helical" evidence="11">
    <location>
        <begin position="68"/>
        <end position="86"/>
    </location>
</feature>
<keyword evidence="7 11" id="KW-0472">Membrane</keyword>
<protein>
    <recommendedName>
        <fullName evidence="11">Fluoride-specific ion channel FluC</fullName>
    </recommendedName>
</protein>
<accession>A0ABQ1JG66</accession>
<dbReference type="NCBIfam" id="TIGR00494">
    <property type="entry name" value="crcB"/>
    <property type="match status" value="1"/>
</dbReference>
<keyword evidence="5 11" id="KW-1133">Transmembrane helix</keyword>
<dbReference type="PANTHER" id="PTHR28259">
    <property type="entry name" value="FLUORIDE EXPORT PROTEIN 1-RELATED"/>
    <property type="match status" value="1"/>
</dbReference>
<keyword evidence="2 11" id="KW-1003">Cell membrane</keyword>
<keyword evidence="11" id="KW-0479">Metal-binding</keyword>
<evidence type="ECO:0000256" key="2">
    <source>
        <dbReference type="ARBA" id="ARBA00022475"/>
    </source>
</evidence>
<evidence type="ECO:0000256" key="6">
    <source>
        <dbReference type="ARBA" id="ARBA00023065"/>
    </source>
</evidence>
<keyword evidence="13" id="KW-1185">Reference proteome</keyword>
<keyword evidence="3" id="KW-0997">Cell inner membrane</keyword>
<evidence type="ECO:0000256" key="7">
    <source>
        <dbReference type="ARBA" id="ARBA00023136"/>
    </source>
</evidence>
<evidence type="ECO:0000313" key="12">
    <source>
        <dbReference type="EMBL" id="GGB65565.1"/>
    </source>
</evidence>
<comment type="activity regulation">
    <text evidence="11">Na(+) is not transported, but it plays an essential structural role and its presence is essential for fluoride channel function.</text>
</comment>
<name>A0ABQ1JG66_9FLAO</name>
<keyword evidence="11" id="KW-0915">Sodium</keyword>
<evidence type="ECO:0000313" key="13">
    <source>
        <dbReference type="Proteomes" id="UP000615760"/>
    </source>
</evidence>
<dbReference type="PANTHER" id="PTHR28259:SF1">
    <property type="entry name" value="FLUORIDE EXPORT PROTEIN 1-RELATED"/>
    <property type="match status" value="1"/>
</dbReference>
<evidence type="ECO:0000256" key="4">
    <source>
        <dbReference type="ARBA" id="ARBA00022692"/>
    </source>
</evidence>
<proteinExistence type="inferred from homology"/>
<comment type="function">
    <text evidence="11">Fluoride-specific ion channel. Important for reducing fluoride concentration in the cell, thus reducing its toxicity.</text>
</comment>
<feature type="transmembrane region" description="Helical" evidence="11">
    <location>
        <begin position="98"/>
        <end position="121"/>
    </location>
</feature>
<evidence type="ECO:0000256" key="10">
    <source>
        <dbReference type="ARBA" id="ARBA00035585"/>
    </source>
</evidence>
<sequence>MFKSILIIGLGGGIGSILRYLTSLLANKYLNSLFPAATFIVNIIGCFLIGLLFGYMEKQQIASDNFKYFFITGFCGGYTTFSTFAIENVNLLQGQHTFTAFAYMAASIITGLFAVWLGIYLGK</sequence>
<evidence type="ECO:0000256" key="8">
    <source>
        <dbReference type="ARBA" id="ARBA00023303"/>
    </source>
</evidence>
<keyword evidence="11" id="KW-0813">Transport</keyword>
<feature type="binding site" evidence="11">
    <location>
        <position position="76"/>
    </location>
    <ligand>
        <name>Na(+)</name>
        <dbReference type="ChEBI" id="CHEBI:29101"/>
        <note>structural</note>
    </ligand>
</feature>
<evidence type="ECO:0000256" key="9">
    <source>
        <dbReference type="ARBA" id="ARBA00035120"/>
    </source>
</evidence>
<evidence type="ECO:0000256" key="11">
    <source>
        <dbReference type="HAMAP-Rule" id="MF_00454"/>
    </source>
</evidence>
<dbReference type="Pfam" id="PF02537">
    <property type="entry name" value="CRCB"/>
    <property type="match status" value="1"/>
</dbReference>
<evidence type="ECO:0000256" key="3">
    <source>
        <dbReference type="ARBA" id="ARBA00022519"/>
    </source>
</evidence>
<gene>
    <name evidence="11 12" type="primary">crcB</name>
    <name evidence="11" type="synonym">fluC</name>
    <name evidence="12" type="ORF">GCM10007424_01870</name>
</gene>
<comment type="similarity">
    <text evidence="9 11">Belongs to the fluoride channel Fluc/FEX (TC 1.A.43) family.</text>
</comment>
<evidence type="ECO:0000256" key="5">
    <source>
        <dbReference type="ARBA" id="ARBA00022989"/>
    </source>
</evidence>
<comment type="subcellular location">
    <subcellularLocation>
        <location evidence="1 11">Cell membrane</location>
        <topology evidence="1 11">Multi-pass membrane protein</topology>
    </subcellularLocation>
</comment>
<comment type="catalytic activity">
    <reaction evidence="10">
        <text>fluoride(in) = fluoride(out)</text>
        <dbReference type="Rhea" id="RHEA:76159"/>
        <dbReference type="ChEBI" id="CHEBI:17051"/>
    </reaction>
    <physiologicalReaction direction="left-to-right" evidence="10">
        <dbReference type="Rhea" id="RHEA:76160"/>
    </physiologicalReaction>
</comment>
<keyword evidence="8 11" id="KW-0407">Ion channel</keyword>